<dbReference type="PANTHER" id="PTHR43727">
    <property type="entry name" value="DIAMINOPIMELATE DECARBOXYLASE"/>
    <property type="match status" value="1"/>
</dbReference>
<dbReference type="PANTHER" id="PTHR43727:SF2">
    <property type="entry name" value="GROUP IV DECARBOXYLASE"/>
    <property type="match status" value="1"/>
</dbReference>
<dbReference type="STRING" id="89093.SAMN04488558_106109"/>
<feature type="modified residue" description="N6-(pyridoxal phosphate)lysine" evidence="3">
    <location>
        <position position="46"/>
    </location>
</feature>
<dbReference type="InterPro" id="IPR029066">
    <property type="entry name" value="PLP-binding_barrel"/>
</dbReference>
<dbReference type="PRINTS" id="PR01182">
    <property type="entry name" value="ORNDCRBXLASE"/>
</dbReference>
<dbReference type="InterPro" id="IPR009006">
    <property type="entry name" value="Ala_racemase/Decarboxylase_C"/>
</dbReference>
<keyword evidence="2 3" id="KW-0663">Pyridoxal phosphate</keyword>
<sequence>MEIQQKIKALSQDFESFYLYDEAGIIQAANQLQVTFPEISFLYSMKCNANMDVNQSIFRQGYGADAASLQEVYRAQRLGLKPDQIYYSAPGKSDNEIIAALDKSMIIADSLAEVRRIEQIAQDLEQAVKIGVRINPAISFEGGPGTASKFGIDEDQFIDFAQKERLNHVEIVGLHIHLRSQELQAEVLLTYYQNLFRLARRIQEHTGMDLTYLNMGSGIGIPYSSQDSRLDLDQLKQGLQPAMKDFKEDFPDVNLIIEVGRYLVGNHGYYASRVMDRKLSQGQTFLILKNTLNGFIRPSLAQLVAKYSQDEQPMASEPLFTKIDAFDFIPLGDSKTKERVNLVGNLCTGTDLIVEQIELERLEIGDVLMITNAGAYAQVLSPHQFSSQERPVEILLRENGNIVIN</sequence>
<dbReference type="Gene3D" id="2.40.37.10">
    <property type="entry name" value="Lyase, Ornithine Decarboxylase, Chain A, domain 1"/>
    <property type="match status" value="1"/>
</dbReference>
<feature type="domain" description="Orn/DAP/Arg decarboxylase 2 N-terminal" evidence="6">
    <location>
        <begin position="24"/>
        <end position="264"/>
    </location>
</feature>
<dbReference type="EMBL" id="FOEN01000006">
    <property type="protein sequence ID" value="SEQ21037.1"/>
    <property type="molecule type" value="Genomic_DNA"/>
</dbReference>
<feature type="active site" description="Proton donor" evidence="3">
    <location>
        <position position="347"/>
    </location>
</feature>
<dbReference type="Pfam" id="PF00278">
    <property type="entry name" value="Orn_DAP_Arg_deC"/>
    <property type="match status" value="1"/>
</dbReference>
<evidence type="ECO:0000259" key="6">
    <source>
        <dbReference type="Pfam" id="PF02784"/>
    </source>
</evidence>
<feature type="domain" description="Orn/DAP/Arg decarboxylase 2 C-terminal" evidence="5">
    <location>
        <begin position="17"/>
        <end position="374"/>
    </location>
</feature>
<accession>A0A1H9E5Z2</accession>
<dbReference type="InterPro" id="IPR000183">
    <property type="entry name" value="Orn/DAP/Arg_de-COase"/>
</dbReference>
<dbReference type="Gene3D" id="3.20.20.10">
    <property type="entry name" value="Alanine racemase"/>
    <property type="match status" value="1"/>
</dbReference>
<dbReference type="GO" id="GO:0008836">
    <property type="term" value="F:diaminopimelate decarboxylase activity"/>
    <property type="evidence" value="ECO:0007669"/>
    <property type="project" value="TreeGrafter"/>
</dbReference>
<evidence type="ECO:0000256" key="1">
    <source>
        <dbReference type="ARBA" id="ARBA00001933"/>
    </source>
</evidence>
<organism evidence="7 8">
    <name type="scientific">Ignavigranum ruoffiae</name>
    <dbReference type="NCBI Taxonomy" id="89093"/>
    <lineage>
        <taxon>Bacteria</taxon>
        <taxon>Bacillati</taxon>
        <taxon>Bacillota</taxon>
        <taxon>Bacilli</taxon>
        <taxon>Lactobacillales</taxon>
        <taxon>Aerococcaceae</taxon>
        <taxon>Ignavigranum</taxon>
    </lineage>
</organism>
<dbReference type="RefSeq" id="WP_092571923.1">
    <property type="nucleotide sequence ID" value="NZ_CALUDV010000010.1"/>
</dbReference>
<evidence type="ECO:0000259" key="5">
    <source>
        <dbReference type="Pfam" id="PF00278"/>
    </source>
</evidence>
<dbReference type="OrthoDB" id="9802241at2"/>
<dbReference type="Pfam" id="PF02784">
    <property type="entry name" value="Orn_Arg_deC_N"/>
    <property type="match status" value="1"/>
</dbReference>
<evidence type="ECO:0000313" key="8">
    <source>
        <dbReference type="Proteomes" id="UP000198833"/>
    </source>
</evidence>
<reference evidence="7 8" key="1">
    <citation type="submission" date="2016-10" db="EMBL/GenBank/DDBJ databases">
        <authorList>
            <person name="de Groot N.N."/>
        </authorList>
    </citation>
    <scope>NUCLEOTIDE SEQUENCE [LARGE SCALE GENOMIC DNA]</scope>
    <source>
        <strain evidence="7 8">DSM 15695</strain>
    </source>
</reference>
<dbReference type="SUPFAM" id="SSF51419">
    <property type="entry name" value="PLP-binding barrel"/>
    <property type="match status" value="1"/>
</dbReference>
<evidence type="ECO:0000256" key="4">
    <source>
        <dbReference type="RuleBase" id="RU003737"/>
    </source>
</evidence>
<dbReference type="SUPFAM" id="SSF50621">
    <property type="entry name" value="Alanine racemase C-terminal domain-like"/>
    <property type="match status" value="1"/>
</dbReference>
<keyword evidence="8" id="KW-1185">Reference proteome</keyword>
<evidence type="ECO:0000256" key="3">
    <source>
        <dbReference type="PIRSR" id="PIRSR600183-50"/>
    </source>
</evidence>
<name>A0A1H9E5Z2_9LACT</name>
<comment type="similarity">
    <text evidence="4">Belongs to the Orn/Lys/Arg decarboxylase class-II family.</text>
</comment>
<dbReference type="Proteomes" id="UP000198833">
    <property type="component" value="Unassembled WGS sequence"/>
</dbReference>
<evidence type="ECO:0000256" key="2">
    <source>
        <dbReference type="ARBA" id="ARBA00022898"/>
    </source>
</evidence>
<proteinExistence type="inferred from homology"/>
<dbReference type="InterPro" id="IPR002433">
    <property type="entry name" value="Orn_de-COase"/>
</dbReference>
<protein>
    <submittedName>
        <fullName evidence="7">Diaminopimelate decarboxylase</fullName>
    </submittedName>
</protein>
<comment type="cofactor">
    <cofactor evidence="1 3">
        <name>pyridoxal 5'-phosphate</name>
        <dbReference type="ChEBI" id="CHEBI:597326"/>
    </cofactor>
</comment>
<dbReference type="PRINTS" id="PR01179">
    <property type="entry name" value="ODADCRBXLASE"/>
</dbReference>
<evidence type="ECO:0000313" key="7">
    <source>
        <dbReference type="EMBL" id="SEQ21037.1"/>
    </source>
</evidence>
<gene>
    <name evidence="7" type="ORF">SAMN04488558_106109</name>
</gene>
<dbReference type="AlphaFoldDB" id="A0A1H9E5Z2"/>
<dbReference type="GO" id="GO:0006596">
    <property type="term" value="P:polyamine biosynthetic process"/>
    <property type="evidence" value="ECO:0007669"/>
    <property type="project" value="InterPro"/>
</dbReference>
<dbReference type="GO" id="GO:0009089">
    <property type="term" value="P:lysine biosynthetic process via diaminopimelate"/>
    <property type="evidence" value="ECO:0007669"/>
    <property type="project" value="TreeGrafter"/>
</dbReference>
<dbReference type="InterPro" id="IPR022643">
    <property type="entry name" value="De-COase2_C"/>
</dbReference>
<dbReference type="InterPro" id="IPR022644">
    <property type="entry name" value="De-COase2_N"/>
</dbReference>